<name>A0A1F4T5V7_UNCSA</name>
<dbReference type="Gene3D" id="1.20.1420.30">
    <property type="entry name" value="NCX, central ion-binding region"/>
    <property type="match status" value="1"/>
</dbReference>
<keyword evidence="2 5" id="KW-0812">Transmembrane</keyword>
<dbReference type="PANTHER" id="PTHR10846:SF8">
    <property type="entry name" value="INNER MEMBRANE PROTEIN YRBG"/>
    <property type="match status" value="1"/>
</dbReference>
<dbReference type="GO" id="GO:0005262">
    <property type="term" value="F:calcium channel activity"/>
    <property type="evidence" value="ECO:0007669"/>
    <property type="project" value="TreeGrafter"/>
</dbReference>
<feature type="domain" description="Sodium/calcium exchanger membrane region" evidence="6">
    <location>
        <begin position="4"/>
        <end position="151"/>
    </location>
</feature>
<evidence type="ECO:0000256" key="5">
    <source>
        <dbReference type="SAM" id="Phobius"/>
    </source>
</evidence>
<feature type="transmembrane region" description="Helical" evidence="5">
    <location>
        <begin position="35"/>
        <end position="56"/>
    </location>
</feature>
<dbReference type="InterPro" id="IPR044880">
    <property type="entry name" value="NCX_ion-bd_dom_sf"/>
</dbReference>
<keyword evidence="4 5" id="KW-0472">Membrane</keyword>
<feature type="transmembrane region" description="Helical" evidence="5">
    <location>
        <begin position="172"/>
        <end position="194"/>
    </location>
</feature>
<protein>
    <submittedName>
        <fullName evidence="7">Sodium:proton exchanger</fullName>
    </submittedName>
</protein>
<keyword evidence="3 5" id="KW-1133">Transmembrane helix</keyword>
<dbReference type="AlphaFoldDB" id="A0A1F4T5V7"/>
<dbReference type="PANTHER" id="PTHR10846">
    <property type="entry name" value="SODIUM/POTASSIUM/CALCIUM EXCHANGER"/>
    <property type="match status" value="1"/>
</dbReference>
<feature type="transmembrane region" description="Helical" evidence="5">
    <location>
        <begin position="68"/>
        <end position="92"/>
    </location>
</feature>
<accession>A0A1F4T5V7</accession>
<feature type="transmembrane region" description="Helical" evidence="5">
    <location>
        <begin position="271"/>
        <end position="291"/>
    </location>
</feature>
<feature type="transmembrane region" description="Helical" evidence="5">
    <location>
        <begin position="239"/>
        <end position="262"/>
    </location>
</feature>
<feature type="domain" description="Sodium/calcium exchanger membrane region" evidence="6">
    <location>
        <begin position="175"/>
        <end position="317"/>
    </location>
</feature>
<reference evidence="7 8" key="1">
    <citation type="journal article" date="2016" name="Nat. Commun.">
        <title>Thousands of microbial genomes shed light on interconnected biogeochemical processes in an aquifer system.</title>
        <authorList>
            <person name="Anantharaman K."/>
            <person name="Brown C.T."/>
            <person name="Hug L.A."/>
            <person name="Sharon I."/>
            <person name="Castelle C.J."/>
            <person name="Probst A.J."/>
            <person name="Thomas B.C."/>
            <person name="Singh A."/>
            <person name="Wilkins M.J."/>
            <person name="Karaoz U."/>
            <person name="Brodie E.L."/>
            <person name="Williams K.H."/>
            <person name="Hubbard S.S."/>
            <person name="Banfield J.F."/>
        </authorList>
    </citation>
    <scope>NUCLEOTIDE SEQUENCE [LARGE SCALE GENOMIC DNA]</scope>
</reference>
<feature type="transmembrane region" description="Helical" evidence="5">
    <location>
        <begin position="104"/>
        <end position="124"/>
    </location>
</feature>
<organism evidence="7 8">
    <name type="scientific">candidate division WOR-1 bacterium RIFOXYC12_FULL_54_18</name>
    <dbReference type="NCBI Taxonomy" id="1802584"/>
    <lineage>
        <taxon>Bacteria</taxon>
        <taxon>Bacillati</taxon>
        <taxon>Saganbacteria</taxon>
    </lineage>
</organism>
<comment type="subcellular location">
    <subcellularLocation>
        <location evidence="1">Membrane</location>
        <topology evidence="1">Multi-pass membrane protein</topology>
    </subcellularLocation>
</comment>
<dbReference type="NCBIfam" id="TIGR00367">
    <property type="entry name" value="calcium/sodium antiporter"/>
    <property type="match status" value="1"/>
</dbReference>
<dbReference type="EMBL" id="MEUG01000001">
    <property type="protein sequence ID" value="OGC28142.1"/>
    <property type="molecule type" value="Genomic_DNA"/>
</dbReference>
<feature type="transmembrane region" description="Helical" evidence="5">
    <location>
        <begin position="131"/>
        <end position="152"/>
    </location>
</feature>
<comment type="caution">
    <text evidence="7">The sequence shown here is derived from an EMBL/GenBank/DDBJ whole genome shotgun (WGS) entry which is preliminary data.</text>
</comment>
<evidence type="ECO:0000313" key="8">
    <source>
        <dbReference type="Proteomes" id="UP000178602"/>
    </source>
</evidence>
<evidence type="ECO:0000256" key="4">
    <source>
        <dbReference type="ARBA" id="ARBA00023136"/>
    </source>
</evidence>
<dbReference type="GO" id="GO:0008273">
    <property type="term" value="F:calcium, potassium:sodium antiporter activity"/>
    <property type="evidence" value="ECO:0007669"/>
    <property type="project" value="TreeGrafter"/>
</dbReference>
<dbReference type="GO" id="GO:0006874">
    <property type="term" value="P:intracellular calcium ion homeostasis"/>
    <property type="evidence" value="ECO:0007669"/>
    <property type="project" value="TreeGrafter"/>
</dbReference>
<gene>
    <name evidence="7" type="ORF">A3K49_04040</name>
</gene>
<dbReference type="GO" id="GO:0005886">
    <property type="term" value="C:plasma membrane"/>
    <property type="evidence" value="ECO:0007669"/>
    <property type="project" value="TreeGrafter"/>
</dbReference>
<evidence type="ECO:0000256" key="1">
    <source>
        <dbReference type="ARBA" id="ARBA00004141"/>
    </source>
</evidence>
<evidence type="ECO:0000313" key="7">
    <source>
        <dbReference type="EMBL" id="OGC28142.1"/>
    </source>
</evidence>
<dbReference type="Proteomes" id="UP000178602">
    <property type="component" value="Unassembled WGS sequence"/>
</dbReference>
<feature type="transmembrane region" description="Helical" evidence="5">
    <location>
        <begin position="206"/>
        <end position="233"/>
    </location>
</feature>
<dbReference type="Pfam" id="PF01699">
    <property type="entry name" value="Na_Ca_ex"/>
    <property type="match status" value="2"/>
</dbReference>
<feature type="transmembrane region" description="Helical" evidence="5">
    <location>
        <begin position="297"/>
        <end position="317"/>
    </location>
</feature>
<evidence type="ECO:0000256" key="2">
    <source>
        <dbReference type="ARBA" id="ARBA00022692"/>
    </source>
</evidence>
<dbReference type="InterPro" id="IPR004481">
    <property type="entry name" value="K/Na/Ca-exchanger"/>
</dbReference>
<sequence>MILAIIYLIIGLVVLIAGAEALVRGASSVSKRAGIQPIVIGLTIVAFGTSAPELIVNLISAFKGTTDIAVGNIIGSNIANILLILGVSTLIVDLKVRRNTTWKEIPFAILAVVALFVLASDKLFDRNWENVLTRIDGLVLLGFFAVFMYYAFDMFRRKNVEEPAEEIKTYSTPIAFLLILGGLLFLFFGGQLLVSQAIILAKLAGLSEILIGLTIVAVGTSLPEMATSVIAALKGESDIAIGNVVGSNIFNIFYILGVTCVIKPIPIGDAAYIDILFCLAVTLILFAAMFIGKKHMLQRWQGGAFIFLYIIYILYLIQRG</sequence>
<proteinExistence type="predicted"/>
<evidence type="ECO:0000256" key="3">
    <source>
        <dbReference type="ARBA" id="ARBA00022989"/>
    </source>
</evidence>
<dbReference type="InterPro" id="IPR004837">
    <property type="entry name" value="NaCa_Exmemb"/>
</dbReference>
<evidence type="ECO:0000259" key="6">
    <source>
        <dbReference type="Pfam" id="PF01699"/>
    </source>
</evidence>